<gene>
    <name evidence="1" type="ORF">ACFSBT_09170</name>
</gene>
<reference evidence="1 2" key="1">
    <citation type="journal article" date="2019" name="Int. J. Syst. Evol. Microbiol.">
        <title>The Global Catalogue of Microorganisms (GCM) 10K type strain sequencing project: providing services to taxonomists for standard genome sequencing and annotation.</title>
        <authorList>
            <consortium name="The Broad Institute Genomics Platform"/>
            <consortium name="The Broad Institute Genome Sequencing Center for Infectious Disease"/>
            <person name="Wu L."/>
            <person name="Ma J."/>
        </authorList>
    </citation>
    <scope>NUCLEOTIDE SEQUENCE [LARGE SCALE GENOMIC DNA]</scope>
    <source>
        <strain evidence="1 2">CGMCC 1.12563</strain>
    </source>
</reference>
<keyword evidence="2" id="KW-1185">Reference proteome</keyword>
<accession>A0ABD6AV48</accession>
<dbReference type="RefSeq" id="WP_250873401.1">
    <property type="nucleotide sequence ID" value="NZ_JALXFV010000003.1"/>
</dbReference>
<evidence type="ECO:0000313" key="2">
    <source>
        <dbReference type="Proteomes" id="UP001597187"/>
    </source>
</evidence>
<name>A0ABD6AV48_9EURY</name>
<dbReference type="EMBL" id="JBHUDC010000003">
    <property type="protein sequence ID" value="MFD1513447.1"/>
    <property type="molecule type" value="Genomic_DNA"/>
</dbReference>
<protein>
    <recommendedName>
        <fullName evidence="3">Apea-like HEPN domain-containing protein</fullName>
    </recommendedName>
</protein>
<evidence type="ECO:0000313" key="1">
    <source>
        <dbReference type="EMBL" id="MFD1513447.1"/>
    </source>
</evidence>
<proteinExistence type="predicted"/>
<evidence type="ECO:0008006" key="3">
    <source>
        <dbReference type="Google" id="ProtNLM"/>
    </source>
</evidence>
<dbReference type="Proteomes" id="UP001597187">
    <property type="component" value="Unassembled WGS sequence"/>
</dbReference>
<dbReference type="AlphaFoldDB" id="A0ABD6AV48"/>
<comment type="caution">
    <text evidence="1">The sequence shown here is derived from an EMBL/GenBank/DDBJ whole genome shotgun (WGS) entry which is preliminary data.</text>
</comment>
<organism evidence="1 2">
    <name type="scientific">Halomarina rubra</name>
    <dbReference type="NCBI Taxonomy" id="2071873"/>
    <lineage>
        <taxon>Archaea</taxon>
        <taxon>Methanobacteriati</taxon>
        <taxon>Methanobacteriota</taxon>
        <taxon>Stenosarchaea group</taxon>
        <taxon>Halobacteria</taxon>
        <taxon>Halobacteriales</taxon>
        <taxon>Natronomonadaceae</taxon>
        <taxon>Halomarina</taxon>
    </lineage>
</organism>
<sequence>MELSSFTAKQIASEADCSTREGYESELDYYQQREYTYIPMPEDGRYYHVGMGELCEIDSNQYVEPDTEILTVFSILEKYDFALIDWYENLVTGDSAVYIADQLDGADASELAMEVLEDAEAVRERYPDDDVIDDFIFAIKSTNELRYSIITLADVNKRRARELFYRVFSEFEVLLSTLVENEYPDSTSLFYDASPEAIGRWQKSKIDDLVVHISEHMYLSTLMDIVGKSQSLRREFGYESRSQFKKDLGGLIQLRNRIMHPTKTLVHDTEDLSKTISRLQRAINAVDEFHRDETESEFPIPDAGTKLLYSG</sequence>